<dbReference type="InterPro" id="IPR032831">
    <property type="entry name" value="LptM_cons"/>
</dbReference>
<evidence type="ECO:0000313" key="9">
    <source>
        <dbReference type="Proteomes" id="UP000603602"/>
    </source>
</evidence>
<reference evidence="9" key="1">
    <citation type="submission" date="2023-07" db="EMBL/GenBank/DDBJ databases">
        <title>Thauera sp. CAU 1555 isolated from sand of Yaerae Beach.</title>
        <authorList>
            <person name="Kim W."/>
        </authorList>
    </citation>
    <scope>NUCLEOTIDE SEQUENCE [LARGE SCALE GENOMIC DNA]</scope>
    <source>
        <strain evidence="9">CAU 1555</strain>
    </source>
</reference>
<evidence type="ECO:0000256" key="5">
    <source>
        <dbReference type="ARBA" id="ARBA00023237"/>
    </source>
</evidence>
<dbReference type="Pfam" id="PF13627">
    <property type="entry name" value="LptM_cons"/>
    <property type="match status" value="1"/>
</dbReference>
<evidence type="ECO:0000256" key="1">
    <source>
        <dbReference type="ARBA" id="ARBA00004459"/>
    </source>
</evidence>
<gene>
    <name evidence="8" type="ORF">IFO67_11470</name>
</gene>
<protein>
    <submittedName>
        <fullName evidence="8">Lipoprotein</fullName>
    </submittedName>
</protein>
<dbReference type="Proteomes" id="UP000603602">
    <property type="component" value="Unassembled WGS sequence"/>
</dbReference>
<dbReference type="NCBIfam" id="NF047847">
    <property type="entry name" value="SS_mature_LptM"/>
    <property type="match status" value="1"/>
</dbReference>
<dbReference type="EMBL" id="JACYTO010000002">
    <property type="protein sequence ID" value="MBD8503504.1"/>
    <property type="molecule type" value="Genomic_DNA"/>
</dbReference>
<keyword evidence="9" id="KW-1185">Reference proteome</keyword>
<evidence type="ECO:0000256" key="7">
    <source>
        <dbReference type="SAM" id="MobiDB-lite"/>
    </source>
</evidence>
<keyword evidence="2" id="KW-0732">Signal</keyword>
<organism evidence="8 9">
    <name type="scientific">Thauera sedimentorum</name>
    <dbReference type="NCBI Taxonomy" id="2767595"/>
    <lineage>
        <taxon>Bacteria</taxon>
        <taxon>Pseudomonadati</taxon>
        <taxon>Pseudomonadota</taxon>
        <taxon>Betaproteobacteria</taxon>
        <taxon>Rhodocyclales</taxon>
        <taxon>Zoogloeaceae</taxon>
        <taxon>Thauera</taxon>
    </lineage>
</organism>
<keyword evidence="6 8" id="KW-0449">Lipoprotein</keyword>
<keyword evidence="5" id="KW-0998">Cell outer membrane</keyword>
<dbReference type="PROSITE" id="PS51257">
    <property type="entry name" value="PROKAR_LIPOPROTEIN"/>
    <property type="match status" value="1"/>
</dbReference>
<comment type="subcellular location">
    <subcellularLocation>
        <location evidence="1">Cell outer membrane</location>
        <topology evidence="1">Lipid-anchor</topology>
    </subcellularLocation>
</comment>
<name>A0ABR9BAY7_9RHOO</name>
<evidence type="ECO:0000256" key="3">
    <source>
        <dbReference type="ARBA" id="ARBA00023136"/>
    </source>
</evidence>
<evidence type="ECO:0000313" key="8">
    <source>
        <dbReference type="EMBL" id="MBD8503504.1"/>
    </source>
</evidence>
<comment type="caution">
    <text evidence="8">The sequence shown here is derived from an EMBL/GenBank/DDBJ whole genome shotgun (WGS) entry which is preliminary data.</text>
</comment>
<proteinExistence type="predicted"/>
<accession>A0ABR9BAY7</accession>
<keyword evidence="3" id="KW-0472">Membrane</keyword>
<keyword evidence="4" id="KW-0564">Palmitate</keyword>
<evidence type="ECO:0000256" key="6">
    <source>
        <dbReference type="ARBA" id="ARBA00023288"/>
    </source>
</evidence>
<sequence>MRNTTLLAALASTLILSACGIKGSLYLPEPPAAPAAGADHSKDDPKQAPTQ</sequence>
<dbReference type="RefSeq" id="WP_187718334.1">
    <property type="nucleotide sequence ID" value="NZ_JACTAH010000002.1"/>
</dbReference>
<evidence type="ECO:0000256" key="4">
    <source>
        <dbReference type="ARBA" id="ARBA00023139"/>
    </source>
</evidence>
<feature type="region of interest" description="Disordered" evidence="7">
    <location>
        <begin position="30"/>
        <end position="51"/>
    </location>
</feature>
<feature type="compositionally biased region" description="Basic and acidic residues" evidence="7">
    <location>
        <begin position="39"/>
        <end position="51"/>
    </location>
</feature>
<evidence type="ECO:0000256" key="2">
    <source>
        <dbReference type="ARBA" id="ARBA00022729"/>
    </source>
</evidence>